<comment type="similarity">
    <text evidence="1">Belongs to the peroxiredoxin family. AhpC/Prx1 subfamily.</text>
</comment>
<comment type="catalytic activity">
    <reaction evidence="8">
        <text>a hydroperoxide + [thioredoxin]-dithiol = an alcohol + [thioredoxin]-disulfide + H2O</text>
        <dbReference type="Rhea" id="RHEA:62620"/>
        <dbReference type="Rhea" id="RHEA-COMP:10698"/>
        <dbReference type="Rhea" id="RHEA-COMP:10700"/>
        <dbReference type="ChEBI" id="CHEBI:15377"/>
        <dbReference type="ChEBI" id="CHEBI:29950"/>
        <dbReference type="ChEBI" id="CHEBI:30879"/>
        <dbReference type="ChEBI" id="CHEBI:35924"/>
        <dbReference type="ChEBI" id="CHEBI:50058"/>
        <dbReference type="EC" id="1.11.1.24"/>
    </reaction>
</comment>
<dbReference type="EMBL" id="JAFCMP010000536">
    <property type="protein sequence ID" value="KAG5176563.1"/>
    <property type="molecule type" value="Genomic_DNA"/>
</dbReference>
<dbReference type="Proteomes" id="UP000664859">
    <property type="component" value="Unassembled WGS sequence"/>
</dbReference>
<keyword evidence="3" id="KW-0575">Peroxidase</keyword>
<keyword evidence="11" id="KW-1185">Reference proteome</keyword>
<dbReference type="Pfam" id="PF00085">
    <property type="entry name" value="Thioredoxin"/>
    <property type="match status" value="1"/>
</dbReference>
<dbReference type="SUPFAM" id="SSF52833">
    <property type="entry name" value="Thioredoxin-like"/>
    <property type="match status" value="2"/>
</dbReference>
<keyword evidence="5" id="KW-0560">Oxidoreductase</keyword>
<evidence type="ECO:0000256" key="1">
    <source>
        <dbReference type="ARBA" id="ARBA00009796"/>
    </source>
</evidence>
<dbReference type="GO" id="GO:0045454">
    <property type="term" value="P:cell redox homeostasis"/>
    <property type="evidence" value="ECO:0007669"/>
    <property type="project" value="TreeGrafter"/>
</dbReference>
<organism evidence="10 11">
    <name type="scientific">Tribonema minus</name>
    <dbReference type="NCBI Taxonomy" id="303371"/>
    <lineage>
        <taxon>Eukaryota</taxon>
        <taxon>Sar</taxon>
        <taxon>Stramenopiles</taxon>
        <taxon>Ochrophyta</taxon>
        <taxon>PX clade</taxon>
        <taxon>Xanthophyceae</taxon>
        <taxon>Tribonematales</taxon>
        <taxon>Tribonemataceae</taxon>
        <taxon>Tribonema</taxon>
    </lineage>
</organism>
<dbReference type="CDD" id="cd02947">
    <property type="entry name" value="TRX_family"/>
    <property type="match status" value="1"/>
</dbReference>
<comment type="caution">
    <text evidence="10">The sequence shown here is derived from an EMBL/GenBank/DDBJ whole genome shotgun (WGS) entry which is preliminary data.</text>
</comment>
<evidence type="ECO:0000256" key="5">
    <source>
        <dbReference type="ARBA" id="ARBA00023002"/>
    </source>
</evidence>
<evidence type="ECO:0000256" key="6">
    <source>
        <dbReference type="ARBA" id="ARBA00023157"/>
    </source>
</evidence>
<evidence type="ECO:0000256" key="2">
    <source>
        <dbReference type="ARBA" id="ARBA00013017"/>
    </source>
</evidence>
<evidence type="ECO:0000256" key="8">
    <source>
        <dbReference type="ARBA" id="ARBA00049091"/>
    </source>
</evidence>
<dbReference type="PROSITE" id="PS51352">
    <property type="entry name" value="THIOREDOXIN_2"/>
    <property type="match status" value="2"/>
</dbReference>
<protein>
    <recommendedName>
        <fullName evidence="2">thioredoxin-dependent peroxiredoxin</fullName>
        <ecNumber evidence="2">1.11.1.24</ecNumber>
    </recommendedName>
</protein>
<dbReference type="InterPro" id="IPR050217">
    <property type="entry name" value="Peroxiredoxin"/>
</dbReference>
<dbReference type="GO" id="GO:0005829">
    <property type="term" value="C:cytosol"/>
    <property type="evidence" value="ECO:0007669"/>
    <property type="project" value="TreeGrafter"/>
</dbReference>
<dbReference type="GO" id="GO:0042744">
    <property type="term" value="P:hydrogen peroxide catabolic process"/>
    <property type="evidence" value="ECO:0007669"/>
    <property type="project" value="TreeGrafter"/>
</dbReference>
<evidence type="ECO:0000313" key="10">
    <source>
        <dbReference type="EMBL" id="KAG5176563.1"/>
    </source>
</evidence>
<dbReference type="PANTHER" id="PTHR10681:SF171">
    <property type="entry name" value="PEROXIREDOXIN 4"/>
    <property type="match status" value="1"/>
</dbReference>
<dbReference type="GO" id="GO:0006979">
    <property type="term" value="P:response to oxidative stress"/>
    <property type="evidence" value="ECO:0007669"/>
    <property type="project" value="TreeGrafter"/>
</dbReference>
<evidence type="ECO:0000256" key="4">
    <source>
        <dbReference type="ARBA" id="ARBA00022862"/>
    </source>
</evidence>
<name>A0A835YLA5_9STRA</name>
<dbReference type="OrthoDB" id="185659at2759"/>
<accession>A0A835YLA5</accession>
<reference evidence="10" key="1">
    <citation type="submission" date="2021-02" db="EMBL/GenBank/DDBJ databases">
        <title>First Annotated Genome of the Yellow-green Alga Tribonema minus.</title>
        <authorList>
            <person name="Mahan K.M."/>
        </authorList>
    </citation>
    <scope>NUCLEOTIDE SEQUENCE</scope>
    <source>
        <strain evidence="10">UTEX B ZZ1240</strain>
    </source>
</reference>
<dbReference type="InterPro" id="IPR019479">
    <property type="entry name" value="Peroxiredoxin_C"/>
</dbReference>
<dbReference type="AlphaFoldDB" id="A0A835YLA5"/>
<dbReference type="GO" id="GO:0008379">
    <property type="term" value="F:thioredoxin peroxidase activity"/>
    <property type="evidence" value="ECO:0007669"/>
    <property type="project" value="TreeGrafter"/>
</dbReference>
<gene>
    <name evidence="10" type="ORF">JKP88DRAFT_183708</name>
</gene>
<dbReference type="PANTHER" id="PTHR10681">
    <property type="entry name" value="THIOREDOXIN PEROXIDASE"/>
    <property type="match status" value="1"/>
</dbReference>
<keyword evidence="7" id="KW-0676">Redox-active center</keyword>
<dbReference type="InterPro" id="IPR013766">
    <property type="entry name" value="Thioredoxin_domain"/>
</dbReference>
<dbReference type="Gene3D" id="3.40.30.10">
    <property type="entry name" value="Glutaredoxin"/>
    <property type="match status" value="2"/>
</dbReference>
<keyword evidence="4" id="KW-0049">Antioxidant</keyword>
<feature type="domain" description="Thioredoxin" evidence="9">
    <location>
        <begin position="249"/>
        <end position="381"/>
    </location>
</feature>
<dbReference type="InterPro" id="IPR036249">
    <property type="entry name" value="Thioredoxin-like_sf"/>
</dbReference>
<sequence>MISVVRIASRVARTQGRTAVAAAAGALGPHVSAIAAAPLRCAPAAAPAAAAHAFHATPRAHANIWYDTEETAAVIGKPAPTFETAAVIDGEIEKISLEQYKGKWTVLLFYPKDFTFVCPTEIIAFSDRHDEFEKLNAQVLAISTDTEECHLAWTKVPRKKGGLGHMKIPLVADTTKSIAADYGVLIQDLGIALRGLFIINPDGVLEQITINGLPVGRSVDETLRLLAAYQFVAEHGEVCPAGWTPGGKTMKADAEGSLEYFSTVEGEGDVLAASDKVKVIKTPQDYKNVIKEGKAVVDFVAPYCGKCRQIMPYVNELSEKYQDVTFAKFDTTEDALVELSADLGVQALPAFHFFNNGKPVGTPVTGYKKKALQAGVEALRAEK</sequence>
<evidence type="ECO:0000256" key="7">
    <source>
        <dbReference type="ARBA" id="ARBA00023284"/>
    </source>
</evidence>
<dbReference type="GO" id="GO:0033554">
    <property type="term" value="P:cellular response to stress"/>
    <property type="evidence" value="ECO:0007669"/>
    <property type="project" value="TreeGrafter"/>
</dbReference>
<dbReference type="InterPro" id="IPR000866">
    <property type="entry name" value="AhpC/TSA"/>
</dbReference>
<evidence type="ECO:0000259" key="9">
    <source>
        <dbReference type="PROSITE" id="PS51352"/>
    </source>
</evidence>
<proteinExistence type="inferred from homology"/>
<dbReference type="Pfam" id="PF00578">
    <property type="entry name" value="AhpC-TSA"/>
    <property type="match status" value="1"/>
</dbReference>
<dbReference type="CDD" id="cd03015">
    <property type="entry name" value="PRX_Typ2cys"/>
    <property type="match status" value="1"/>
</dbReference>
<dbReference type="EC" id="1.11.1.24" evidence="2"/>
<evidence type="ECO:0000256" key="3">
    <source>
        <dbReference type="ARBA" id="ARBA00022559"/>
    </source>
</evidence>
<evidence type="ECO:0000313" key="11">
    <source>
        <dbReference type="Proteomes" id="UP000664859"/>
    </source>
</evidence>
<keyword evidence="6" id="KW-1015">Disulfide bond</keyword>
<feature type="domain" description="Thioredoxin" evidence="9">
    <location>
        <begin position="73"/>
        <end position="231"/>
    </location>
</feature>
<dbReference type="Pfam" id="PF10417">
    <property type="entry name" value="1-cysPrx_C"/>
    <property type="match status" value="1"/>
</dbReference>
<dbReference type="FunFam" id="3.40.30.10:FF:000003">
    <property type="entry name" value="Peroxiredoxin 1"/>
    <property type="match status" value="1"/>
</dbReference>